<protein>
    <submittedName>
        <fullName evidence="5">Uncharacterized protein LOC101850513</fullName>
    </submittedName>
</protein>
<keyword evidence="2" id="KW-1133">Transmembrane helix</keyword>
<feature type="compositionally biased region" description="Basic and acidic residues" evidence="1">
    <location>
        <begin position="1064"/>
        <end position="1084"/>
    </location>
</feature>
<feature type="region of interest" description="Disordered" evidence="1">
    <location>
        <begin position="834"/>
        <end position="1129"/>
    </location>
</feature>
<evidence type="ECO:0000313" key="4">
    <source>
        <dbReference type="Proteomes" id="UP000694888"/>
    </source>
</evidence>
<feature type="compositionally biased region" description="Low complexity" evidence="1">
    <location>
        <begin position="623"/>
        <end position="640"/>
    </location>
</feature>
<dbReference type="PANTHER" id="PTHR16311:SF3">
    <property type="entry name" value="THROMBOSPONDIN TYPE-1 DOMAIN-CONTAINING PROTEIN 1"/>
    <property type="match status" value="1"/>
</dbReference>
<feature type="compositionally biased region" description="Polar residues" evidence="1">
    <location>
        <begin position="698"/>
        <end position="707"/>
    </location>
</feature>
<keyword evidence="2" id="KW-0472">Membrane</keyword>
<dbReference type="PANTHER" id="PTHR16311">
    <property type="entry name" value="THROMBOSPONDIN TYPE I DOMAIN-CONTAINING 1"/>
    <property type="match status" value="1"/>
</dbReference>
<evidence type="ECO:0000256" key="1">
    <source>
        <dbReference type="SAM" id="MobiDB-lite"/>
    </source>
</evidence>
<feature type="compositionally biased region" description="Low complexity" evidence="1">
    <location>
        <begin position="797"/>
        <end position="813"/>
    </location>
</feature>
<dbReference type="SUPFAM" id="SSF82895">
    <property type="entry name" value="TSP-1 type 1 repeat"/>
    <property type="match status" value="1"/>
</dbReference>
<gene>
    <name evidence="5" type="primary">LOC101850513</name>
</gene>
<feature type="compositionally biased region" description="Basic and acidic residues" evidence="1">
    <location>
        <begin position="1001"/>
        <end position="1012"/>
    </location>
</feature>
<feature type="region of interest" description="Disordered" evidence="1">
    <location>
        <begin position="613"/>
        <end position="822"/>
    </location>
</feature>
<dbReference type="SMART" id="SM00209">
    <property type="entry name" value="TSP1"/>
    <property type="match status" value="1"/>
</dbReference>
<feature type="compositionally biased region" description="Basic residues" evidence="1">
    <location>
        <begin position="776"/>
        <end position="786"/>
    </location>
</feature>
<dbReference type="SUPFAM" id="SSF49854">
    <property type="entry name" value="Spermadhesin, CUB domain"/>
    <property type="match status" value="1"/>
</dbReference>
<proteinExistence type="predicted"/>
<organism evidence="4 5">
    <name type="scientific">Aplysia californica</name>
    <name type="common">California sea hare</name>
    <dbReference type="NCBI Taxonomy" id="6500"/>
    <lineage>
        <taxon>Eukaryota</taxon>
        <taxon>Metazoa</taxon>
        <taxon>Spiralia</taxon>
        <taxon>Lophotrochozoa</taxon>
        <taxon>Mollusca</taxon>
        <taxon>Gastropoda</taxon>
        <taxon>Heterobranchia</taxon>
        <taxon>Euthyneura</taxon>
        <taxon>Tectipleura</taxon>
        <taxon>Aplysiida</taxon>
        <taxon>Aplysioidea</taxon>
        <taxon>Aplysiidae</taxon>
        <taxon>Aplysia</taxon>
    </lineage>
</organism>
<keyword evidence="3" id="KW-0732">Signal</keyword>
<evidence type="ECO:0000256" key="3">
    <source>
        <dbReference type="SAM" id="SignalP"/>
    </source>
</evidence>
<dbReference type="InterPro" id="IPR036383">
    <property type="entry name" value="TSP1_rpt_sf"/>
</dbReference>
<dbReference type="InterPro" id="IPR000884">
    <property type="entry name" value="TSP1_rpt"/>
</dbReference>
<feature type="compositionally biased region" description="Low complexity" evidence="1">
    <location>
        <begin position="673"/>
        <end position="684"/>
    </location>
</feature>
<evidence type="ECO:0000256" key="2">
    <source>
        <dbReference type="SAM" id="Phobius"/>
    </source>
</evidence>
<name>A0ABM0K4V9_APLCA</name>
<keyword evidence="4" id="KW-1185">Reference proteome</keyword>
<feature type="signal peptide" evidence="3">
    <location>
        <begin position="1"/>
        <end position="31"/>
    </location>
</feature>
<accession>A0ABM0K4V9</accession>
<dbReference type="RefSeq" id="XP_005108808.1">
    <property type="nucleotide sequence ID" value="XM_005108751.3"/>
</dbReference>
<dbReference type="InterPro" id="IPR038877">
    <property type="entry name" value="THSD1"/>
</dbReference>
<feature type="compositionally biased region" description="Polar residues" evidence="1">
    <location>
        <begin position="859"/>
        <end position="868"/>
    </location>
</feature>
<dbReference type="Gene3D" id="2.60.120.290">
    <property type="entry name" value="Spermadhesin, CUB domain"/>
    <property type="match status" value="1"/>
</dbReference>
<sequence length="1177" mass="128062">MGAILVSDGRGMLLSLLRIATISWILGCVDGSQYSLTPPARYVVFSGDLSINYTMPGGVSLPHAFVRLDFQRPGNKEPLVITTMGLTLGKKSGNLRVACGVIEFAGTFSLKMFSRAHGDLLTETSLDVRWPEIVLSLPDEHEAQTTAVDLQIISKANCTSVLRRHYLLVRLYFQQEPVDTSNLDLSKATLLQQRNFTKVNNAFTVITLGCHLFDLDGYYQAVMVSSSSSSPIVAKSYTMSVKWSTAYHLLLRSRSHTIFPCVNSAKITYTHPSCSGKDKIRAYSLTRTAEGSFASPLHRQYIEEKEARPDETQVTFQCSVFNQSAAGFCFVYVSVTRKNSFTVQRELCVSARPDSVFPQDGGWSTWTPWTSCSVTCGTGKQNRYRICNDPAPKHGGRFCEGEPMEWTPCKVHCPESIPRTPLHSPPIDKNCACGCSKTEVTGEIIATGRCHGLSAWLVEGPEGSAVSLRFDYFNLNYTRQWVKIRNGGKASDDLLFSSTNKGYPAEITSGRVMRVEFMTFYVTPPPAAIFPKNASLPIHAHGFIASYNIKAIPLSSTATILYQYEEKTLLGSAVTIVGIVICVAVILVAVIFVVLQRTFFKRRIKYSMTMSGESPAHANLKGSTSEHQVSSAQSSSSPSSPGAGIHVDMDVPLTGKTRRKNSGNSPTHKQGRSGRTPSISSTSSQKVKRHKGKGDGSITPSGHSSGGTPKMKAKNYSSSTNPYGIEIIDTDDPSVTLKTPSAFAKSPRAARIQSLGNKHSPVTPLSPISKLDLLNKKRHEKDKKGKAAVSDIDREVTGSSGSSTQRSRTPSTTKAEVNWPHPGFVRAALNEVGRTFSSDKYKNKTGQRPPSEEIPLIESYSSQESPSHINDLVKSDSVDSATTSFNRPGKARRPTSLTESYSNDVVPRPKSRSDSMTESAQFSGPIGNDESSSDKPSDLSELTKPVQSSASTAAVLHVNTPETVPPSSASSTSASTLYPRPRPPVFSAPRTTFTKPTGSKDISKQSACEERQAMLPKPDGQSPKPPRHQDPTDTRNTNNATSSSIMQEPAPANAAPVRNGSSKNDTKPKLDAHHANGDKPKDPRASPGRFGSNKEHFSPGKLSKTSSKGSKTTVSSPARSITTPSEVDGLELEYDDFIEDDPLSYFDYEQTQKLAFRGVEKIGNKTPVEEEEEEDEV</sequence>
<dbReference type="InterPro" id="IPR035914">
    <property type="entry name" value="Sperma_CUB_dom_sf"/>
</dbReference>
<feature type="compositionally biased region" description="Polar residues" evidence="1">
    <location>
        <begin position="1034"/>
        <end position="1046"/>
    </location>
</feature>
<feature type="compositionally biased region" description="Low complexity" evidence="1">
    <location>
        <begin position="1099"/>
        <end position="1117"/>
    </location>
</feature>
<feature type="transmembrane region" description="Helical" evidence="2">
    <location>
        <begin position="569"/>
        <end position="595"/>
    </location>
</feature>
<reference evidence="5" key="1">
    <citation type="submission" date="2025-08" db="UniProtKB">
        <authorList>
            <consortium name="RefSeq"/>
        </authorList>
    </citation>
    <scope>IDENTIFICATION</scope>
</reference>
<dbReference type="Pfam" id="PF00090">
    <property type="entry name" value="TSP_1"/>
    <property type="match status" value="1"/>
</dbReference>
<feature type="chain" id="PRO_5046528980" evidence="3">
    <location>
        <begin position="32"/>
        <end position="1177"/>
    </location>
</feature>
<dbReference type="PROSITE" id="PS50092">
    <property type="entry name" value="TSP1"/>
    <property type="match status" value="1"/>
</dbReference>
<dbReference type="Gene3D" id="2.20.100.10">
    <property type="entry name" value="Thrombospondin type-1 (TSP1) repeat"/>
    <property type="match status" value="1"/>
</dbReference>
<feature type="compositionally biased region" description="Low complexity" evidence="1">
    <location>
        <begin position="965"/>
        <end position="976"/>
    </location>
</feature>
<dbReference type="GeneID" id="101850513"/>
<dbReference type="Proteomes" id="UP000694888">
    <property type="component" value="Unplaced"/>
</dbReference>
<keyword evidence="2" id="KW-0812">Transmembrane</keyword>
<evidence type="ECO:0000313" key="5">
    <source>
        <dbReference type="RefSeq" id="XP_005108808.1"/>
    </source>
</evidence>